<feature type="transmembrane region" description="Helical" evidence="1">
    <location>
        <begin position="41"/>
        <end position="60"/>
    </location>
</feature>
<proteinExistence type="predicted"/>
<keyword evidence="3" id="KW-1185">Reference proteome</keyword>
<gene>
    <name evidence="2" type="ORF">Micbo1qcDRAFT_205051</name>
</gene>
<organism evidence="2 3">
    <name type="scientific">Microdochium bolleyi</name>
    <dbReference type="NCBI Taxonomy" id="196109"/>
    <lineage>
        <taxon>Eukaryota</taxon>
        <taxon>Fungi</taxon>
        <taxon>Dikarya</taxon>
        <taxon>Ascomycota</taxon>
        <taxon>Pezizomycotina</taxon>
        <taxon>Sordariomycetes</taxon>
        <taxon>Xylariomycetidae</taxon>
        <taxon>Xylariales</taxon>
        <taxon>Microdochiaceae</taxon>
        <taxon>Microdochium</taxon>
    </lineage>
</organism>
<evidence type="ECO:0000256" key="1">
    <source>
        <dbReference type="SAM" id="Phobius"/>
    </source>
</evidence>
<protein>
    <submittedName>
        <fullName evidence="2">Uncharacterized protein</fullName>
    </submittedName>
</protein>
<sequence length="77" mass="8139">MNAAAAERRGGRMGTFKMAAIDTTFALAKRSNWVEENKGPTAVFVMVGLVAIGLLGLWISKMLAKSKAKKAAAASRV</sequence>
<dbReference type="OrthoDB" id="5402816at2759"/>
<dbReference type="Proteomes" id="UP000070501">
    <property type="component" value="Unassembled WGS sequence"/>
</dbReference>
<evidence type="ECO:0000313" key="3">
    <source>
        <dbReference type="Proteomes" id="UP000070501"/>
    </source>
</evidence>
<evidence type="ECO:0000313" key="2">
    <source>
        <dbReference type="EMBL" id="KXJ91026.1"/>
    </source>
</evidence>
<keyword evidence="1" id="KW-0812">Transmembrane</keyword>
<accession>A0A136J1W1</accession>
<dbReference type="InParanoid" id="A0A136J1W1"/>
<dbReference type="AlphaFoldDB" id="A0A136J1W1"/>
<keyword evidence="1" id="KW-0472">Membrane</keyword>
<dbReference type="EMBL" id="KQ964251">
    <property type="protein sequence ID" value="KXJ91026.1"/>
    <property type="molecule type" value="Genomic_DNA"/>
</dbReference>
<name>A0A136J1W1_9PEZI</name>
<keyword evidence="1" id="KW-1133">Transmembrane helix</keyword>
<reference evidence="3" key="1">
    <citation type="submission" date="2016-02" db="EMBL/GenBank/DDBJ databases">
        <title>Draft genome sequence of Microdochium bolleyi, a fungal endophyte of beachgrass.</title>
        <authorList>
            <consortium name="DOE Joint Genome Institute"/>
            <person name="David A.S."/>
            <person name="May G."/>
            <person name="Haridas S."/>
            <person name="Lim J."/>
            <person name="Wang M."/>
            <person name="Labutti K."/>
            <person name="Lipzen A."/>
            <person name="Barry K."/>
            <person name="Grigoriev I.V."/>
        </authorList>
    </citation>
    <scope>NUCLEOTIDE SEQUENCE [LARGE SCALE GENOMIC DNA]</scope>
    <source>
        <strain evidence="3">J235TASD1</strain>
    </source>
</reference>